<comment type="caution">
    <text evidence="1">The sequence shown here is derived from an EMBL/GenBank/DDBJ whole genome shotgun (WGS) entry which is preliminary data.</text>
</comment>
<organism evidence="1 2">
    <name type="scientific">Longicatena caecimuris</name>
    <dbReference type="NCBI Taxonomy" id="1796635"/>
    <lineage>
        <taxon>Bacteria</taxon>
        <taxon>Bacillati</taxon>
        <taxon>Bacillota</taxon>
        <taxon>Erysipelotrichia</taxon>
        <taxon>Erysipelotrichales</taxon>
        <taxon>Erysipelotrichaceae</taxon>
        <taxon>Longicatena</taxon>
    </lineage>
</organism>
<name>A0A4R3TDE3_9FIRM</name>
<gene>
    <name evidence="1" type="ORF">EDD61_10910</name>
</gene>
<reference evidence="1 2" key="1">
    <citation type="submission" date="2019-03" db="EMBL/GenBank/DDBJ databases">
        <title>Genomic Encyclopedia of Type Strains, Phase IV (KMG-IV): sequencing the most valuable type-strain genomes for metagenomic binning, comparative biology and taxonomic classification.</title>
        <authorList>
            <person name="Goeker M."/>
        </authorList>
    </citation>
    <scope>NUCLEOTIDE SEQUENCE [LARGE SCALE GENOMIC DNA]</scope>
    <source>
        <strain evidence="1 2">DSM 29481</strain>
    </source>
</reference>
<dbReference type="Proteomes" id="UP000295773">
    <property type="component" value="Unassembled WGS sequence"/>
</dbReference>
<dbReference type="EMBL" id="SMBP01000009">
    <property type="protein sequence ID" value="TCU59973.1"/>
    <property type="molecule type" value="Genomic_DNA"/>
</dbReference>
<protein>
    <submittedName>
        <fullName evidence="1">Uncharacterized protein</fullName>
    </submittedName>
</protein>
<sequence>MKNYAQEKEYLLNVELPVLITRIICLSGGNFSNKQILLKNYDEIKIIVDDSAKKAIESQLTLYGGSNKTGDNR</sequence>
<dbReference type="AlphaFoldDB" id="A0A4R3TDE3"/>
<accession>A0A4R3TDE3</accession>
<evidence type="ECO:0000313" key="2">
    <source>
        <dbReference type="Proteomes" id="UP000295773"/>
    </source>
</evidence>
<dbReference type="RefSeq" id="WP_008690808.1">
    <property type="nucleotide sequence ID" value="NZ_AP024510.1"/>
</dbReference>
<keyword evidence="2" id="KW-1185">Reference proteome</keyword>
<evidence type="ECO:0000313" key="1">
    <source>
        <dbReference type="EMBL" id="TCU59973.1"/>
    </source>
</evidence>
<proteinExistence type="predicted"/>
<dbReference type="GeneID" id="73796662"/>